<feature type="compositionally biased region" description="Basic and acidic residues" evidence="1">
    <location>
        <begin position="1"/>
        <end position="18"/>
    </location>
</feature>
<dbReference type="AlphaFoldDB" id="A0A919LZH4"/>
<name>A0A919LZH4_9ACTN</name>
<comment type="caution">
    <text evidence="2">The sequence shown here is derived from an EMBL/GenBank/DDBJ whole genome shotgun (WGS) entry which is preliminary data.</text>
</comment>
<evidence type="ECO:0000256" key="1">
    <source>
        <dbReference type="SAM" id="MobiDB-lite"/>
    </source>
</evidence>
<protein>
    <submittedName>
        <fullName evidence="2">Uncharacterized protein</fullName>
    </submittedName>
</protein>
<dbReference type="Proteomes" id="UP000619479">
    <property type="component" value="Unassembled WGS sequence"/>
</dbReference>
<sequence>MFTTPARRDGEEKSRRAPDGGMARTVSVTWERVDAEDDGSRACPSVDRPATPRLLTLPSSIPAIATPARSATIPAVATPARIATIPAVATPARRITVPARSIAG</sequence>
<evidence type="ECO:0000313" key="2">
    <source>
        <dbReference type="EMBL" id="GID64070.1"/>
    </source>
</evidence>
<organism evidence="2 3">
    <name type="scientific">Actinoplanes cyaneus</name>
    <dbReference type="NCBI Taxonomy" id="52696"/>
    <lineage>
        <taxon>Bacteria</taxon>
        <taxon>Bacillati</taxon>
        <taxon>Actinomycetota</taxon>
        <taxon>Actinomycetes</taxon>
        <taxon>Micromonosporales</taxon>
        <taxon>Micromonosporaceae</taxon>
        <taxon>Actinoplanes</taxon>
    </lineage>
</organism>
<reference evidence="2" key="1">
    <citation type="submission" date="2021-01" db="EMBL/GenBank/DDBJ databases">
        <title>Whole genome shotgun sequence of Actinoplanes cyaneus NBRC 14990.</title>
        <authorList>
            <person name="Komaki H."/>
            <person name="Tamura T."/>
        </authorList>
    </citation>
    <scope>NUCLEOTIDE SEQUENCE</scope>
    <source>
        <strain evidence="2">NBRC 14990</strain>
    </source>
</reference>
<dbReference type="EMBL" id="BOMH01000015">
    <property type="protein sequence ID" value="GID64070.1"/>
    <property type="molecule type" value="Genomic_DNA"/>
</dbReference>
<feature type="region of interest" description="Disordered" evidence="1">
    <location>
        <begin position="1"/>
        <end position="24"/>
    </location>
</feature>
<proteinExistence type="predicted"/>
<accession>A0A919LZH4</accession>
<evidence type="ECO:0000313" key="3">
    <source>
        <dbReference type="Proteomes" id="UP000619479"/>
    </source>
</evidence>
<keyword evidence="3" id="KW-1185">Reference proteome</keyword>
<gene>
    <name evidence="2" type="ORF">Acy02nite_19510</name>
</gene>